<name>A0A6J1NA40_BICAN</name>
<dbReference type="PANTHER" id="PTHR11257">
    <property type="entry name" value="CHEMOSENSORY PROTEIN-RELATED"/>
    <property type="match status" value="1"/>
</dbReference>
<evidence type="ECO:0000313" key="3">
    <source>
        <dbReference type="RefSeq" id="XP_023939921.2"/>
    </source>
</evidence>
<evidence type="ECO:0000256" key="1">
    <source>
        <dbReference type="SAM" id="SignalP"/>
    </source>
</evidence>
<accession>A0A6J1NA40</accession>
<dbReference type="AlphaFoldDB" id="A0A6J1NA40"/>
<gene>
    <name evidence="3" type="primary">LOC112047146</name>
</gene>
<dbReference type="Gene3D" id="1.10.2080.10">
    <property type="entry name" value="Insect odorant-binding protein A10/Ejaculatory bulb-specific protein 3"/>
    <property type="match status" value="1"/>
</dbReference>
<proteinExistence type="predicted"/>
<evidence type="ECO:0000313" key="2">
    <source>
        <dbReference type="Proteomes" id="UP001652582"/>
    </source>
</evidence>
<keyword evidence="1" id="KW-0732">Signal</keyword>
<dbReference type="Pfam" id="PF03392">
    <property type="entry name" value="OS-D"/>
    <property type="match status" value="1"/>
</dbReference>
<feature type="signal peptide" evidence="1">
    <location>
        <begin position="1"/>
        <end position="18"/>
    </location>
</feature>
<dbReference type="KEGG" id="bany:112047146"/>
<dbReference type="PANTHER" id="PTHR11257:SF12">
    <property type="entry name" value="EJACULATORY BULB-SPECIFIC PROTEIN 3-RELATED"/>
    <property type="match status" value="1"/>
</dbReference>
<dbReference type="OrthoDB" id="6625994at2759"/>
<reference evidence="3" key="1">
    <citation type="submission" date="2025-08" db="UniProtKB">
        <authorList>
            <consortium name="RefSeq"/>
        </authorList>
    </citation>
    <scope>IDENTIFICATION</scope>
</reference>
<keyword evidence="2" id="KW-1185">Reference proteome</keyword>
<protein>
    <submittedName>
        <fullName evidence="3">Allergen Tha p 1-like</fullName>
    </submittedName>
</protein>
<dbReference type="SUPFAM" id="SSF100910">
    <property type="entry name" value="Chemosensory protein Csp2"/>
    <property type="match status" value="1"/>
</dbReference>
<dbReference type="RefSeq" id="XP_023939921.2">
    <property type="nucleotide sequence ID" value="XM_024084153.2"/>
</dbReference>
<dbReference type="InterPro" id="IPR005055">
    <property type="entry name" value="A10/PebIII"/>
</dbReference>
<sequence length="124" mass="14053">MMKLLIAVVLILVVQIGGQVDTGRFNSVNIDEVLANKRLLAAYIKCVLDKGRCTLEGKELKSHITKALQQGCDNCTDEQKESVRKVIGHLVKNEQAYWKELVEKYDPEGVYSKKYEDELQAINK</sequence>
<dbReference type="GeneID" id="112047146"/>
<feature type="chain" id="PRO_5046921824" evidence="1">
    <location>
        <begin position="19"/>
        <end position="124"/>
    </location>
</feature>
<organism evidence="2 3">
    <name type="scientific">Bicyclus anynana</name>
    <name type="common">Squinting bush brown butterfly</name>
    <dbReference type="NCBI Taxonomy" id="110368"/>
    <lineage>
        <taxon>Eukaryota</taxon>
        <taxon>Metazoa</taxon>
        <taxon>Ecdysozoa</taxon>
        <taxon>Arthropoda</taxon>
        <taxon>Hexapoda</taxon>
        <taxon>Insecta</taxon>
        <taxon>Pterygota</taxon>
        <taxon>Neoptera</taxon>
        <taxon>Endopterygota</taxon>
        <taxon>Lepidoptera</taxon>
        <taxon>Glossata</taxon>
        <taxon>Ditrysia</taxon>
        <taxon>Papilionoidea</taxon>
        <taxon>Nymphalidae</taxon>
        <taxon>Satyrinae</taxon>
        <taxon>Satyrini</taxon>
        <taxon>Mycalesina</taxon>
        <taxon>Bicyclus</taxon>
    </lineage>
</organism>
<dbReference type="Proteomes" id="UP001652582">
    <property type="component" value="Chromosome 20"/>
</dbReference>
<dbReference type="InterPro" id="IPR036682">
    <property type="entry name" value="OS_D_A10/PebIII_sf"/>
</dbReference>